<dbReference type="PANTHER" id="PTHR10869">
    <property type="entry name" value="PROLYL 4-HYDROXYLASE ALPHA SUBUNIT"/>
    <property type="match status" value="1"/>
</dbReference>
<reference evidence="9" key="1">
    <citation type="journal article" date="2019" name="Int. J. Syst. Evol. Microbiol.">
        <title>The Global Catalogue of Microorganisms (GCM) 10K type strain sequencing project: providing services to taxonomists for standard genome sequencing and annotation.</title>
        <authorList>
            <consortium name="The Broad Institute Genomics Platform"/>
            <consortium name="The Broad Institute Genome Sequencing Center for Infectious Disease"/>
            <person name="Wu L."/>
            <person name="Ma J."/>
        </authorList>
    </citation>
    <scope>NUCLEOTIDE SEQUENCE [LARGE SCALE GENOMIC DNA]</scope>
    <source>
        <strain evidence="9">CGMCC 1.12989</strain>
    </source>
</reference>
<evidence type="ECO:0000256" key="3">
    <source>
        <dbReference type="ARBA" id="ARBA00022896"/>
    </source>
</evidence>
<evidence type="ECO:0000256" key="1">
    <source>
        <dbReference type="ARBA" id="ARBA00001961"/>
    </source>
</evidence>
<name>A0ABV8RS38_9SPHN</name>
<evidence type="ECO:0000256" key="4">
    <source>
        <dbReference type="ARBA" id="ARBA00022964"/>
    </source>
</evidence>
<sequence>MPTQHPDIAALARLGGSVRQRLDADPSAFKVPTDQIELYGVANFLSEAECDRLIAIIDAVAQPSELFTTPYSKGHRTSYSGNVDSSDPFVRMIERRIDDLLGIPHEFGETVQGQRYQVGQEFRAHNDYFHTGEAYWPEQSRRGGQRSWTAMAYLNAVEEGGSTLFNKIGLDIPPQPGTLIVWNNMLPNGAPNPDTIHAGTPVVRGTKYIVTKWYRTRKWG</sequence>
<keyword evidence="5 8" id="KW-0560">Oxidoreductase</keyword>
<feature type="domain" description="Fe2OG dioxygenase" evidence="7">
    <location>
        <begin position="107"/>
        <end position="216"/>
    </location>
</feature>
<evidence type="ECO:0000259" key="7">
    <source>
        <dbReference type="PROSITE" id="PS51471"/>
    </source>
</evidence>
<keyword evidence="2" id="KW-0479">Metal-binding</keyword>
<comment type="cofactor">
    <cofactor evidence="1">
        <name>L-ascorbate</name>
        <dbReference type="ChEBI" id="CHEBI:38290"/>
    </cofactor>
</comment>
<keyword evidence="6" id="KW-0408">Iron</keyword>
<evidence type="ECO:0000256" key="5">
    <source>
        <dbReference type="ARBA" id="ARBA00023002"/>
    </source>
</evidence>
<dbReference type="PANTHER" id="PTHR10869:SF246">
    <property type="entry name" value="TRANSMEMBRANE PROLYL 4-HYDROXYLASE"/>
    <property type="match status" value="1"/>
</dbReference>
<dbReference type="GO" id="GO:0016491">
    <property type="term" value="F:oxidoreductase activity"/>
    <property type="evidence" value="ECO:0007669"/>
    <property type="project" value="UniProtKB-KW"/>
</dbReference>
<dbReference type="Proteomes" id="UP001595828">
    <property type="component" value="Unassembled WGS sequence"/>
</dbReference>
<dbReference type="InterPro" id="IPR045054">
    <property type="entry name" value="P4HA-like"/>
</dbReference>
<dbReference type="InterPro" id="IPR005123">
    <property type="entry name" value="Oxoglu/Fe-dep_dioxygenase_dom"/>
</dbReference>
<evidence type="ECO:0000313" key="9">
    <source>
        <dbReference type="Proteomes" id="UP001595828"/>
    </source>
</evidence>
<dbReference type="Gene3D" id="2.60.120.620">
    <property type="entry name" value="q2cbj1_9rhob like domain"/>
    <property type="match status" value="1"/>
</dbReference>
<dbReference type="SMART" id="SM00702">
    <property type="entry name" value="P4Hc"/>
    <property type="match status" value="1"/>
</dbReference>
<proteinExistence type="predicted"/>
<keyword evidence="9" id="KW-1185">Reference proteome</keyword>
<accession>A0ABV8RS38</accession>
<dbReference type="PROSITE" id="PS51471">
    <property type="entry name" value="FE2OG_OXY"/>
    <property type="match status" value="1"/>
</dbReference>
<protein>
    <submittedName>
        <fullName evidence="8">Prolyl hydroxylase family protein</fullName>
        <ecNumber evidence="8">1.14.11.-</ecNumber>
    </submittedName>
</protein>
<gene>
    <name evidence="8" type="ORF">ACFO0A_14280</name>
</gene>
<dbReference type="EC" id="1.14.11.-" evidence="8"/>
<organism evidence="8 9">
    <name type="scientific">Novosphingobium tardum</name>
    <dbReference type="NCBI Taxonomy" id="1538021"/>
    <lineage>
        <taxon>Bacteria</taxon>
        <taxon>Pseudomonadati</taxon>
        <taxon>Pseudomonadota</taxon>
        <taxon>Alphaproteobacteria</taxon>
        <taxon>Sphingomonadales</taxon>
        <taxon>Sphingomonadaceae</taxon>
        <taxon>Novosphingobium</taxon>
    </lineage>
</organism>
<dbReference type="InterPro" id="IPR044862">
    <property type="entry name" value="Pro_4_hyd_alph_FE2OG_OXY"/>
</dbReference>
<evidence type="ECO:0000313" key="8">
    <source>
        <dbReference type="EMBL" id="MFC4296220.1"/>
    </source>
</evidence>
<evidence type="ECO:0000256" key="6">
    <source>
        <dbReference type="ARBA" id="ARBA00023004"/>
    </source>
</evidence>
<comment type="caution">
    <text evidence="8">The sequence shown here is derived from an EMBL/GenBank/DDBJ whole genome shotgun (WGS) entry which is preliminary data.</text>
</comment>
<dbReference type="Pfam" id="PF13640">
    <property type="entry name" value="2OG-FeII_Oxy_3"/>
    <property type="match status" value="1"/>
</dbReference>
<dbReference type="InterPro" id="IPR006620">
    <property type="entry name" value="Pro_4_hyd_alph"/>
</dbReference>
<dbReference type="EMBL" id="JBHSDR010000008">
    <property type="protein sequence ID" value="MFC4296220.1"/>
    <property type="molecule type" value="Genomic_DNA"/>
</dbReference>
<evidence type="ECO:0000256" key="2">
    <source>
        <dbReference type="ARBA" id="ARBA00022723"/>
    </source>
</evidence>
<keyword evidence="3" id="KW-0847">Vitamin C</keyword>
<keyword evidence="4" id="KW-0223">Dioxygenase</keyword>